<protein>
    <submittedName>
        <fullName evidence="1">Uncharacterized protein</fullName>
    </submittedName>
</protein>
<dbReference type="AlphaFoldDB" id="A0A6I4I8R8"/>
<dbReference type="Proteomes" id="UP000434850">
    <property type="component" value="Unassembled WGS sequence"/>
</dbReference>
<accession>A0A6I4I8R8</accession>
<dbReference type="RefSeq" id="WP_157541819.1">
    <property type="nucleotide sequence ID" value="NZ_WQLA01000003.1"/>
</dbReference>
<keyword evidence="2" id="KW-1185">Reference proteome</keyword>
<evidence type="ECO:0000313" key="2">
    <source>
        <dbReference type="Proteomes" id="UP000434850"/>
    </source>
</evidence>
<sequence>MEENTQPGTFVEYYGKNDIVKWNFNCKSIQEKTSELRDLAIKLWSFKDQLKLRMTTLGKNKNDVETFVDSKKYLQYTADIANKSKHAVLTTSRSGRFVDIDEVIMQCNSGSHTSVDPNDPDKIIFMVNDPTSVSYKAYVRDSHSKYVGKAEIILKNAWMDWQKFINKRNLL</sequence>
<reference evidence="1 2" key="1">
    <citation type="submission" date="2019-12" db="EMBL/GenBank/DDBJ databases">
        <title>Mucilaginibacter sp. HME9299 genome sequencing and assembly.</title>
        <authorList>
            <person name="Kang H."/>
            <person name="Kim H."/>
            <person name="Joh K."/>
        </authorList>
    </citation>
    <scope>NUCLEOTIDE SEQUENCE [LARGE SCALE GENOMIC DNA]</scope>
    <source>
        <strain evidence="1 2">HME9299</strain>
    </source>
</reference>
<proteinExistence type="predicted"/>
<organism evidence="1 2">
    <name type="scientific">Mucilaginibacter aquatilis</name>
    <dbReference type="NCBI Taxonomy" id="1517760"/>
    <lineage>
        <taxon>Bacteria</taxon>
        <taxon>Pseudomonadati</taxon>
        <taxon>Bacteroidota</taxon>
        <taxon>Sphingobacteriia</taxon>
        <taxon>Sphingobacteriales</taxon>
        <taxon>Sphingobacteriaceae</taxon>
        <taxon>Mucilaginibacter</taxon>
    </lineage>
</organism>
<dbReference type="EMBL" id="WQLA01000003">
    <property type="protein sequence ID" value="MVN91531.1"/>
    <property type="molecule type" value="Genomic_DNA"/>
</dbReference>
<comment type="caution">
    <text evidence="1">The sequence shown here is derived from an EMBL/GenBank/DDBJ whole genome shotgun (WGS) entry which is preliminary data.</text>
</comment>
<gene>
    <name evidence="1" type="ORF">GO816_10380</name>
</gene>
<name>A0A6I4I8R8_9SPHI</name>
<evidence type="ECO:0000313" key="1">
    <source>
        <dbReference type="EMBL" id="MVN91531.1"/>
    </source>
</evidence>